<accession>A0A1I7RTJ1</accession>
<keyword evidence="2 5" id="KW-0812">Transmembrane</keyword>
<evidence type="ECO:0000256" key="5">
    <source>
        <dbReference type="SAM" id="Phobius"/>
    </source>
</evidence>
<dbReference type="SMR" id="A0A1I7RTJ1"/>
<feature type="transmembrane region" description="Helical" evidence="5">
    <location>
        <begin position="187"/>
        <end position="210"/>
    </location>
</feature>
<dbReference type="Proteomes" id="UP000659654">
    <property type="component" value="Unassembled WGS sequence"/>
</dbReference>
<dbReference type="GO" id="GO:0016020">
    <property type="term" value="C:membrane"/>
    <property type="evidence" value="ECO:0007669"/>
    <property type="project" value="UniProtKB-SubCell"/>
</dbReference>
<dbReference type="WBParaSite" id="BXY_0404600.1">
    <property type="protein sequence ID" value="BXY_0404600.1"/>
    <property type="gene ID" value="BXY_0404600"/>
</dbReference>
<gene>
    <name evidence="6" type="ORF">BXYJ_LOCUS11386</name>
</gene>
<dbReference type="OrthoDB" id="5794765at2759"/>
<feature type="transmembrane region" description="Helical" evidence="5">
    <location>
        <begin position="28"/>
        <end position="44"/>
    </location>
</feature>
<feature type="transmembrane region" description="Helical" evidence="5">
    <location>
        <begin position="94"/>
        <end position="120"/>
    </location>
</feature>
<dbReference type="InterPro" id="IPR019408">
    <property type="entry name" value="7TM_GPCR_serpentine_rcpt_Srab"/>
</dbReference>
<evidence type="ECO:0000256" key="4">
    <source>
        <dbReference type="ARBA" id="ARBA00023136"/>
    </source>
</evidence>
<evidence type="ECO:0000313" key="7">
    <source>
        <dbReference type="Proteomes" id="UP000095284"/>
    </source>
</evidence>
<evidence type="ECO:0000256" key="1">
    <source>
        <dbReference type="ARBA" id="ARBA00004141"/>
    </source>
</evidence>
<organism evidence="7 9">
    <name type="scientific">Bursaphelenchus xylophilus</name>
    <name type="common">Pinewood nematode worm</name>
    <name type="synonym">Aphelenchoides xylophilus</name>
    <dbReference type="NCBI Taxonomy" id="6326"/>
    <lineage>
        <taxon>Eukaryota</taxon>
        <taxon>Metazoa</taxon>
        <taxon>Ecdysozoa</taxon>
        <taxon>Nematoda</taxon>
        <taxon>Chromadorea</taxon>
        <taxon>Rhabditida</taxon>
        <taxon>Tylenchina</taxon>
        <taxon>Tylenchomorpha</taxon>
        <taxon>Aphelenchoidea</taxon>
        <taxon>Aphelenchoididae</taxon>
        <taxon>Bursaphelenchus</taxon>
    </lineage>
</organism>
<evidence type="ECO:0000313" key="9">
    <source>
        <dbReference type="WBParaSite" id="BXY_0404600.1"/>
    </source>
</evidence>
<dbReference type="Proteomes" id="UP000582659">
    <property type="component" value="Unassembled WGS sequence"/>
</dbReference>
<dbReference type="Proteomes" id="UP000095284">
    <property type="component" value="Unplaced"/>
</dbReference>
<comment type="subcellular location">
    <subcellularLocation>
        <location evidence="1">Membrane</location>
        <topology evidence="1">Multi-pass membrane protein</topology>
    </subcellularLocation>
</comment>
<feature type="transmembrane region" description="Helical" evidence="5">
    <location>
        <begin position="287"/>
        <end position="308"/>
    </location>
</feature>
<evidence type="ECO:0000313" key="6">
    <source>
        <dbReference type="EMBL" id="CAD5231248.1"/>
    </source>
</evidence>
<evidence type="ECO:0000313" key="8">
    <source>
        <dbReference type="Proteomes" id="UP000659654"/>
    </source>
</evidence>
<dbReference type="Pfam" id="PF10292">
    <property type="entry name" value="7TM_GPCR_Srab"/>
    <property type="match status" value="1"/>
</dbReference>
<proteinExistence type="predicted"/>
<protein>
    <submittedName>
        <fullName evidence="6">(pine wood nematode) hypothetical protein</fullName>
    </submittedName>
</protein>
<keyword evidence="3 5" id="KW-1133">Transmembrane helix</keyword>
<feature type="transmembrane region" description="Helical" evidence="5">
    <location>
        <begin position="141"/>
        <end position="167"/>
    </location>
</feature>
<feature type="transmembrane region" description="Helical" evidence="5">
    <location>
        <begin position="56"/>
        <end position="82"/>
    </location>
</feature>
<feature type="transmembrane region" description="Helical" evidence="5">
    <location>
        <begin position="248"/>
        <end position="267"/>
    </location>
</feature>
<keyword evidence="8" id="KW-1185">Reference proteome</keyword>
<keyword evidence="4 5" id="KW-0472">Membrane</keyword>
<reference evidence="9" key="1">
    <citation type="submission" date="2016-11" db="UniProtKB">
        <authorList>
            <consortium name="WormBaseParasite"/>
        </authorList>
    </citation>
    <scope>IDENTIFICATION</scope>
</reference>
<name>A0A1I7RTJ1_BURXY</name>
<dbReference type="EMBL" id="CAJFCV020000005">
    <property type="protein sequence ID" value="CAG9122403.1"/>
    <property type="molecule type" value="Genomic_DNA"/>
</dbReference>
<evidence type="ECO:0000256" key="2">
    <source>
        <dbReference type="ARBA" id="ARBA00022692"/>
    </source>
</evidence>
<dbReference type="AlphaFoldDB" id="A0A1I7RTJ1"/>
<sequence length="350" mass="40060">MRENRAWDNMSLVPYFDRHEDIYNDFTTGYRLFAVVTFVMKVYYVRRIASLSALHINFRITICNTVISMEIMHITLLLGHIYNDLTIDNENRLGVNIGCTVLGMLNNIAAVDASVSMLMLAVERQLAYNFVDVYETKARALAWTLVFIMLGISLTVGIFSWYVFMFLYNDFDFYTSRMSCLPIHINWFYEVAAFTFSSSSCLLGAAWLAVLRKSTRQGRLNRLSLRSLSARFQATENSYTTASIFPSMATFVLAAWTGLAIGVYRGILAQKYGDHTVFSKFLGDVGFLIVDLYSLCHISCTIAYVPLVKSAFVRDLNRLTCWQMPRKPNKLDCSNAGEIYFDQLKDSWNR</sequence>
<reference evidence="6" key="2">
    <citation type="submission" date="2020-09" db="EMBL/GenBank/DDBJ databases">
        <authorList>
            <person name="Kikuchi T."/>
        </authorList>
    </citation>
    <scope>NUCLEOTIDE SEQUENCE</scope>
    <source>
        <strain evidence="6">Ka4C1</strain>
    </source>
</reference>
<dbReference type="EMBL" id="CAJFDI010000005">
    <property type="protein sequence ID" value="CAD5231248.1"/>
    <property type="molecule type" value="Genomic_DNA"/>
</dbReference>
<evidence type="ECO:0000256" key="3">
    <source>
        <dbReference type="ARBA" id="ARBA00022989"/>
    </source>
</evidence>